<evidence type="ECO:0000313" key="15">
    <source>
        <dbReference type="EMBL" id="CUV30766.1"/>
    </source>
</evidence>
<dbReference type="FunFam" id="3.40.50.1000:FF:000022">
    <property type="entry name" value="Phosphoglycolate phosphatase"/>
    <property type="match status" value="1"/>
</dbReference>
<evidence type="ECO:0000256" key="13">
    <source>
        <dbReference type="HAMAP-Rule" id="MF_00495"/>
    </source>
</evidence>
<dbReference type="AlphaFoldDB" id="A0A0K1ZNI1"/>
<evidence type="ECO:0000256" key="10">
    <source>
        <dbReference type="ARBA" id="ARBA00022842"/>
    </source>
</evidence>
<evidence type="ECO:0000256" key="5">
    <source>
        <dbReference type="ARBA" id="ARBA00011233"/>
    </source>
</evidence>
<dbReference type="Pfam" id="PF13419">
    <property type="entry name" value="HAD_2"/>
    <property type="match status" value="1"/>
</dbReference>
<dbReference type="SUPFAM" id="SSF56784">
    <property type="entry name" value="HAD-like"/>
    <property type="match status" value="1"/>
</dbReference>
<dbReference type="HAMAP" id="MF_00495">
    <property type="entry name" value="GPH_hydrolase_bact"/>
    <property type="match status" value="1"/>
</dbReference>
<dbReference type="Proteomes" id="UP000262427">
    <property type="component" value="Chromosome CM"/>
</dbReference>
<dbReference type="GO" id="GO:0008967">
    <property type="term" value="F:phosphoglycolate phosphatase activity"/>
    <property type="evidence" value="ECO:0007669"/>
    <property type="project" value="UniProtKB-UniRule"/>
</dbReference>
<evidence type="ECO:0000256" key="11">
    <source>
        <dbReference type="ARBA" id="ARBA00023277"/>
    </source>
</evidence>
<feature type="binding site" evidence="13">
    <location>
        <position position="179"/>
    </location>
    <ligand>
        <name>Mg(2+)</name>
        <dbReference type="ChEBI" id="CHEBI:18420"/>
    </ligand>
</feature>
<dbReference type="UniPathway" id="UPA00865">
    <property type="reaction ID" value="UER00834"/>
</dbReference>
<dbReference type="PRINTS" id="PR00413">
    <property type="entry name" value="HADHALOGNASE"/>
</dbReference>
<evidence type="ECO:0000313" key="16">
    <source>
        <dbReference type="Proteomes" id="UP000262427"/>
    </source>
</evidence>
<gene>
    <name evidence="14" type="primary">gph</name>
    <name evidence="14" type="ORF">RSP824_14255</name>
    <name evidence="15" type="ORF">RUN1985_v1_710042</name>
</gene>
<dbReference type="NCBIfam" id="TIGR01549">
    <property type="entry name" value="HAD-SF-IA-v1"/>
    <property type="match status" value="1"/>
</dbReference>
<dbReference type="GO" id="GO:0046872">
    <property type="term" value="F:metal ion binding"/>
    <property type="evidence" value="ECO:0007669"/>
    <property type="project" value="UniProtKB-KW"/>
</dbReference>
<evidence type="ECO:0000256" key="2">
    <source>
        <dbReference type="ARBA" id="ARBA00001946"/>
    </source>
</evidence>
<evidence type="ECO:0000256" key="3">
    <source>
        <dbReference type="ARBA" id="ARBA00004818"/>
    </source>
</evidence>
<dbReference type="InterPro" id="IPR037512">
    <property type="entry name" value="PGPase_prok"/>
</dbReference>
<dbReference type="GO" id="GO:0006281">
    <property type="term" value="P:DNA repair"/>
    <property type="evidence" value="ECO:0007669"/>
    <property type="project" value="TreeGrafter"/>
</dbReference>
<evidence type="ECO:0000256" key="9">
    <source>
        <dbReference type="ARBA" id="ARBA00022801"/>
    </source>
</evidence>
<comment type="pathway">
    <text evidence="3 13">Organic acid metabolism; glycolate biosynthesis; glycolate from 2-phosphoglycolate: step 1/1.</text>
</comment>
<dbReference type="EMBL" id="CP025741">
    <property type="protein sequence ID" value="AYA47531.1"/>
    <property type="molecule type" value="Genomic_DNA"/>
</dbReference>
<sequence length="233" mass="25349">MPNMSTHFHHQPVEAFIIDLDGTMVDTIDDLAIAFNTALNRLGLAPVATAFVERMINKGPEHLVRAALGDAGTDMALYERCLQLYRKAYGEINGKYARVYPGVGESLAELRALGMKLACLTNKPGSFARALLKEKQLDGFFSVVFGGDAFPCQKPDPLPVIRTCEALGTAPSRTLMVGDSNNDALAAKAAGCRVVLVKYGYHHGESRSRTHVDGFIDGLHQLRPFCRLADQDA</sequence>
<feature type="binding site" evidence="13">
    <location>
        <position position="21"/>
    </location>
    <ligand>
        <name>Mg(2+)</name>
        <dbReference type="ChEBI" id="CHEBI:18420"/>
    </ligand>
</feature>
<comment type="subunit">
    <text evidence="5">Homotrimer.</text>
</comment>
<reference evidence="16" key="3">
    <citation type="submission" date="2018-01" db="EMBL/GenBank/DDBJ databases">
        <title>Raltonia solanacearum P824 infects blueberry.</title>
        <authorList>
            <person name="Bocsanczy A.M."/>
            <person name="Norman D.J."/>
        </authorList>
    </citation>
    <scope>NUCLEOTIDE SEQUENCE [LARGE SCALE GENOMIC DNA]</scope>
    <source>
        <strain evidence="16">P824</strain>
    </source>
</reference>
<dbReference type="InterPro" id="IPR041492">
    <property type="entry name" value="HAD_2"/>
</dbReference>
<evidence type="ECO:0000256" key="12">
    <source>
        <dbReference type="ARBA" id="ARBA00059247"/>
    </source>
</evidence>
<dbReference type="InterPro" id="IPR023198">
    <property type="entry name" value="PGP-like_dom2"/>
</dbReference>
<dbReference type="Gene3D" id="3.40.50.1000">
    <property type="entry name" value="HAD superfamily/HAD-like"/>
    <property type="match status" value="1"/>
</dbReference>
<dbReference type="InterPro" id="IPR050155">
    <property type="entry name" value="HAD-like_hydrolase_sf"/>
</dbReference>
<comment type="similarity">
    <text evidence="4 13">Belongs to the HAD-like hydrolase superfamily. CbbY/CbbZ/Gph/YieH family.</text>
</comment>
<reference evidence="14" key="2">
    <citation type="submission" date="2018-01" db="EMBL/GenBank/DDBJ databases">
        <title>Ralstonia pseudosolanacearum P824 infects blueberry.</title>
        <authorList>
            <person name="Bocsanczy A.M."/>
            <person name="Norman D.J."/>
        </authorList>
    </citation>
    <scope>NUCLEOTIDE SEQUENCE</scope>
    <source>
        <strain evidence="14">P824</strain>
    </source>
</reference>
<feature type="binding site" evidence="13">
    <location>
        <position position="19"/>
    </location>
    <ligand>
        <name>Mg(2+)</name>
        <dbReference type="ChEBI" id="CHEBI:18420"/>
    </ligand>
</feature>
<keyword evidence="8 13" id="KW-0479">Metal-binding</keyword>
<dbReference type="SFLD" id="SFLDG01135">
    <property type="entry name" value="C1.5.6:_HAD__Beta-PGM__Phospha"/>
    <property type="match status" value="1"/>
</dbReference>
<evidence type="ECO:0000256" key="6">
    <source>
        <dbReference type="ARBA" id="ARBA00013078"/>
    </source>
</evidence>
<comment type="cofactor">
    <cofactor evidence="2 13">
        <name>Mg(2+)</name>
        <dbReference type="ChEBI" id="CHEBI:18420"/>
    </cofactor>
</comment>
<dbReference type="PANTHER" id="PTHR43434:SF1">
    <property type="entry name" value="PHOSPHOGLYCOLATE PHOSPHATASE"/>
    <property type="match status" value="1"/>
</dbReference>
<feature type="active site" description="Nucleophile" evidence="13">
    <location>
        <position position="19"/>
    </location>
</feature>
<reference evidence="15" key="1">
    <citation type="submission" date="2015-10" db="EMBL/GenBank/DDBJ databases">
        <authorList>
            <person name="Gilbert D.G."/>
        </authorList>
    </citation>
    <scope>NUCLEOTIDE SEQUENCE</scope>
    <source>
        <strain evidence="15">Phyl III-seqv23</strain>
    </source>
</reference>
<keyword evidence="11 13" id="KW-0119">Carbohydrate metabolism</keyword>
<dbReference type="SFLD" id="SFLDG01129">
    <property type="entry name" value="C1.5:_HAD__Beta-PGM__Phosphata"/>
    <property type="match status" value="1"/>
</dbReference>
<comment type="function">
    <text evidence="12 13">Specifically catalyzes the dephosphorylation of 2-phosphoglycolate. Is involved in the dissimilation of the intracellular 2-phosphoglycolate formed during the DNA repair of 3'-phosphoglycolate ends, a major class of DNA lesions induced by oxidative stress.</text>
</comment>
<dbReference type="InterPro" id="IPR023214">
    <property type="entry name" value="HAD_sf"/>
</dbReference>
<organism evidence="15">
    <name type="scientific">Ralstonia solanacearum</name>
    <name type="common">Pseudomonas solanacearum</name>
    <dbReference type="NCBI Taxonomy" id="305"/>
    <lineage>
        <taxon>Bacteria</taxon>
        <taxon>Pseudomonadati</taxon>
        <taxon>Pseudomonadota</taxon>
        <taxon>Betaproteobacteria</taxon>
        <taxon>Burkholderiales</taxon>
        <taxon>Burkholderiaceae</taxon>
        <taxon>Ralstonia</taxon>
        <taxon>Ralstonia solanacearum species complex</taxon>
    </lineage>
</organism>
<evidence type="ECO:0000256" key="1">
    <source>
        <dbReference type="ARBA" id="ARBA00000830"/>
    </source>
</evidence>
<keyword evidence="7" id="KW-0113">Calvin cycle</keyword>
<proteinExistence type="inferred from homology"/>
<dbReference type="SFLD" id="SFLDS00003">
    <property type="entry name" value="Haloacid_Dehalogenase"/>
    <property type="match status" value="1"/>
</dbReference>
<protein>
    <recommendedName>
        <fullName evidence="6 13">Phosphoglycolate phosphatase</fullName>
        <shortName evidence="13">PGP</shortName>
        <shortName evidence="13">PGPase</shortName>
        <ecNumber evidence="6 13">3.1.3.18</ecNumber>
    </recommendedName>
</protein>
<dbReference type="EMBL" id="LN899824">
    <property type="protein sequence ID" value="CUV30766.1"/>
    <property type="molecule type" value="Genomic_DNA"/>
</dbReference>
<dbReference type="GO" id="GO:0019253">
    <property type="term" value="P:reductive pentose-phosphate cycle"/>
    <property type="evidence" value="ECO:0007669"/>
    <property type="project" value="UniProtKB-KW"/>
</dbReference>
<dbReference type="Gene3D" id="1.10.150.240">
    <property type="entry name" value="Putative phosphatase, domain 2"/>
    <property type="match status" value="1"/>
</dbReference>
<accession>A0A0K1ZNI1</accession>
<evidence type="ECO:0000256" key="4">
    <source>
        <dbReference type="ARBA" id="ARBA00006171"/>
    </source>
</evidence>
<dbReference type="GO" id="GO:0046295">
    <property type="term" value="P:glycolate biosynthetic process"/>
    <property type="evidence" value="ECO:0007669"/>
    <property type="project" value="UniProtKB-UniRule"/>
</dbReference>
<evidence type="ECO:0000256" key="7">
    <source>
        <dbReference type="ARBA" id="ARBA00022567"/>
    </source>
</evidence>
<keyword evidence="10 13" id="KW-0460">Magnesium</keyword>
<dbReference type="PANTHER" id="PTHR43434">
    <property type="entry name" value="PHOSPHOGLYCOLATE PHOSPHATASE"/>
    <property type="match status" value="1"/>
</dbReference>
<name>A0A0K1ZNI1_RALSL</name>
<dbReference type="GO" id="GO:0005829">
    <property type="term" value="C:cytosol"/>
    <property type="evidence" value="ECO:0007669"/>
    <property type="project" value="TreeGrafter"/>
</dbReference>
<comment type="catalytic activity">
    <reaction evidence="1 13">
        <text>2-phosphoglycolate + H2O = glycolate + phosphate</text>
        <dbReference type="Rhea" id="RHEA:14369"/>
        <dbReference type="ChEBI" id="CHEBI:15377"/>
        <dbReference type="ChEBI" id="CHEBI:29805"/>
        <dbReference type="ChEBI" id="CHEBI:43474"/>
        <dbReference type="ChEBI" id="CHEBI:58033"/>
        <dbReference type="EC" id="3.1.3.18"/>
    </reaction>
</comment>
<keyword evidence="9 13" id="KW-0378">Hydrolase</keyword>
<dbReference type="InterPro" id="IPR036412">
    <property type="entry name" value="HAD-like_sf"/>
</dbReference>
<evidence type="ECO:0000256" key="8">
    <source>
        <dbReference type="ARBA" id="ARBA00022723"/>
    </source>
</evidence>
<dbReference type="InterPro" id="IPR006439">
    <property type="entry name" value="HAD-SF_hydro_IA"/>
</dbReference>
<dbReference type="EC" id="3.1.3.18" evidence="6 13"/>
<evidence type="ECO:0000313" key="14">
    <source>
        <dbReference type="EMBL" id="AYA47531.1"/>
    </source>
</evidence>
<dbReference type="PATRIC" id="fig|305.118.peg.427"/>